<comment type="subcellular location">
    <subcellularLocation>
        <location evidence="1">Endomembrane system</location>
    </subcellularLocation>
</comment>
<dbReference type="InterPro" id="IPR038255">
    <property type="entry name" value="PBS_linker_sf"/>
</dbReference>
<keyword evidence="7" id="KW-0812">Transmembrane</keyword>
<protein>
    <submittedName>
        <fullName evidence="9">Phycobilisome rod-core linker polypeptide</fullName>
    </submittedName>
</protein>
<accession>A0ABW6IFM7</accession>
<evidence type="ECO:0000256" key="7">
    <source>
        <dbReference type="SAM" id="Phobius"/>
    </source>
</evidence>
<evidence type="ECO:0000256" key="3">
    <source>
        <dbReference type="ARBA" id="ARBA00022738"/>
    </source>
</evidence>
<dbReference type="PANTHER" id="PTHR34011">
    <property type="entry name" value="PHYCOBILISOME 32.1 KDA LINKER POLYPEPTIDE, PHYCOCYANIN-ASSOCIATED, ROD 2-RELATED"/>
    <property type="match status" value="1"/>
</dbReference>
<dbReference type="Proteomes" id="UP001600165">
    <property type="component" value="Unassembled WGS sequence"/>
</dbReference>
<keyword evidence="7" id="KW-1133">Transmembrane helix</keyword>
<evidence type="ECO:0000259" key="8">
    <source>
        <dbReference type="PROSITE" id="PS51445"/>
    </source>
</evidence>
<keyword evidence="3 6" id="KW-0605">Phycobilisome</keyword>
<dbReference type="Pfam" id="PF00427">
    <property type="entry name" value="PBS_linker_poly"/>
    <property type="match status" value="1"/>
</dbReference>
<feature type="domain" description="PBS-linker" evidence="8">
    <location>
        <begin position="11"/>
        <end position="188"/>
    </location>
</feature>
<evidence type="ECO:0000313" key="10">
    <source>
        <dbReference type="Proteomes" id="UP001600165"/>
    </source>
</evidence>
<organism evidence="9 10">
    <name type="scientific">Almyronema epifaneia S1</name>
    <dbReference type="NCBI Taxonomy" id="2991925"/>
    <lineage>
        <taxon>Bacteria</taxon>
        <taxon>Bacillati</taxon>
        <taxon>Cyanobacteriota</taxon>
        <taxon>Cyanophyceae</taxon>
        <taxon>Nodosilineales</taxon>
        <taxon>Nodosilineaceae</taxon>
        <taxon>Almyronema</taxon>
        <taxon>Almyronema epifaneia</taxon>
    </lineage>
</organism>
<comment type="similarity">
    <text evidence="6">Belongs to the phycobilisome linker protein family.</text>
</comment>
<dbReference type="InterPro" id="IPR001297">
    <property type="entry name" value="PBS_linker_dom"/>
</dbReference>
<evidence type="ECO:0000256" key="2">
    <source>
        <dbReference type="ARBA" id="ARBA00022549"/>
    </source>
</evidence>
<comment type="caution">
    <text evidence="9">The sequence shown here is derived from an EMBL/GenBank/DDBJ whole genome shotgun (WGS) entry which is preliminary data.</text>
</comment>
<keyword evidence="5 7" id="KW-0472">Membrane</keyword>
<dbReference type="Gene3D" id="1.10.3130.20">
    <property type="entry name" value="Phycobilisome linker domain"/>
    <property type="match status" value="1"/>
</dbReference>
<reference evidence="9 10" key="1">
    <citation type="submission" date="2024-10" db="EMBL/GenBank/DDBJ databases">
        <authorList>
            <person name="Ratan Roy A."/>
            <person name="Morales Sandoval P.H."/>
            <person name="De Los Santos Villalobos S."/>
            <person name="Chakraborty S."/>
            <person name="Mukherjee J."/>
        </authorList>
    </citation>
    <scope>NUCLEOTIDE SEQUENCE [LARGE SCALE GENOMIC DNA]</scope>
    <source>
        <strain evidence="9 10">S1</strain>
    </source>
</reference>
<dbReference type="PROSITE" id="PS51445">
    <property type="entry name" value="PBS_LINKER"/>
    <property type="match status" value="1"/>
</dbReference>
<dbReference type="RefSeq" id="WP_377964261.1">
    <property type="nucleotide sequence ID" value="NZ_JBHZOL010000066.1"/>
</dbReference>
<gene>
    <name evidence="9" type="ORF">ACFVKH_09295</name>
</gene>
<proteinExistence type="inferred from homology"/>
<evidence type="ECO:0000256" key="6">
    <source>
        <dbReference type="PROSITE-ProRule" id="PRU00775"/>
    </source>
</evidence>
<keyword evidence="4" id="KW-0793">Thylakoid</keyword>
<evidence type="ECO:0000256" key="4">
    <source>
        <dbReference type="ARBA" id="ARBA00023078"/>
    </source>
</evidence>
<sequence>MTIPLLEYAPSSQNQRVNGYEIPNDDQPRRYSVDDNLAASEMDALIEAAYRQIFFYAFECDRDPALESQLRSGQITVRGFIRGLLLSATYRNSFYELNSNYRFVEQCIRRVLGREVYSDREKLAWSTTIATLGYQGFIEALLNSSEYLENFGDNTVPYPRRRVLLGHSLGDRPVDLQLPRYDAYYRSQLQQLGNHFAGADGYRWNWQRPPYPQWVRKTGAAIAYGGAAFVGLLLLAVVLSWFGWIQV</sequence>
<feature type="transmembrane region" description="Helical" evidence="7">
    <location>
        <begin position="221"/>
        <end position="244"/>
    </location>
</feature>
<evidence type="ECO:0000256" key="1">
    <source>
        <dbReference type="ARBA" id="ARBA00004308"/>
    </source>
</evidence>
<evidence type="ECO:0000256" key="5">
    <source>
        <dbReference type="ARBA" id="ARBA00023136"/>
    </source>
</evidence>
<dbReference type="EMBL" id="JBHZOL010000066">
    <property type="protein sequence ID" value="MFE4106470.1"/>
    <property type="molecule type" value="Genomic_DNA"/>
</dbReference>
<name>A0ABW6IFM7_9CYAN</name>
<keyword evidence="10" id="KW-1185">Reference proteome</keyword>
<keyword evidence="2" id="KW-0042">Antenna complex</keyword>
<evidence type="ECO:0000313" key="9">
    <source>
        <dbReference type="EMBL" id="MFE4106470.1"/>
    </source>
</evidence>